<name>A0A7J6UEY8_PEROL</name>
<dbReference type="AlphaFoldDB" id="A0A7J6UEY8"/>
<comment type="caution">
    <text evidence="2">The sequence shown here is derived from an EMBL/GenBank/DDBJ whole genome shotgun (WGS) entry which is preliminary data.</text>
</comment>
<keyword evidence="3" id="KW-1185">Reference proteome</keyword>
<sequence>MPRRSAALRRGPTHELCYQLGWPDMTDLEGFDDSTHQNHKILKAFFDIQDEDGCTGPGGLKCRSEDYRSRAEPCKMFLQPRYKNKRGKIILARSQESPMVVDSETKAWFPVHDRHSAAKASWPGLCADVNLPMWKCRNAQELRRARVSYGSHLRAVPKDAVMGFRPDYDHDTASLVLALYGAKYVIDAPSAAEIESDLAAIATGSAGGSIRPYTFQLFLSSCLIFPEQKAFYCCICTSLKYTTTNKGVRCRVRNGDFFTGG</sequence>
<evidence type="ECO:0000313" key="3">
    <source>
        <dbReference type="Proteomes" id="UP000553632"/>
    </source>
</evidence>
<protein>
    <submittedName>
        <fullName evidence="2">Uncharacterized protein</fullName>
    </submittedName>
</protein>
<organism evidence="2 4">
    <name type="scientific">Perkinsus olseni</name>
    <name type="common">Perkinsus atlanticus</name>
    <dbReference type="NCBI Taxonomy" id="32597"/>
    <lineage>
        <taxon>Eukaryota</taxon>
        <taxon>Sar</taxon>
        <taxon>Alveolata</taxon>
        <taxon>Perkinsozoa</taxon>
        <taxon>Perkinsea</taxon>
        <taxon>Perkinsida</taxon>
        <taxon>Perkinsidae</taxon>
        <taxon>Perkinsus</taxon>
    </lineage>
</organism>
<dbReference type="Proteomes" id="UP000553632">
    <property type="component" value="Unassembled WGS sequence"/>
</dbReference>
<evidence type="ECO:0000313" key="4">
    <source>
        <dbReference type="Proteomes" id="UP000574390"/>
    </source>
</evidence>
<dbReference type="EMBL" id="JABANO010038039">
    <property type="protein sequence ID" value="KAF4699216.1"/>
    <property type="molecule type" value="Genomic_DNA"/>
</dbReference>
<dbReference type="Proteomes" id="UP000574390">
    <property type="component" value="Unassembled WGS sequence"/>
</dbReference>
<reference evidence="3 4" key="1">
    <citation type="submission" date="2020-04" db="EMBL/GenBank/DDBJ databases">
        <title>Perkinsus olseni comparative genomics.</title>
        <authorList>
            <person name="Bogema D.R."/>
        </authorList>
    </citation>
    <scope>NUCLEOTIDE SEQUENCE [LARGE SCALE GENOMIC DNA]</scope>
    <source>
        <strain evidence="2">ATCC PRA-205</strain>
        <strain evidence="1 3">ATCC PRA-207</strain>
    </source>
</reference>
<dbReference type="EMBL" id="JABANM010000596">
    <property type="protein sequence ID" value="KAF4755683.1"/>
    <property type="molecule type" value="Genomic_DNA"/>
</dbReference>
<gene>
    <name evidence="2" type="ORF">FOZ62_029068</name>
    <name evidence="1" type="ORF">FOZ63_006021</name>
</gene>
<evidence type="ECO:0000313" key="2">
    <source>
        <dbReference type="EMBL" id="KAF4755683.1"/>
    </source>
</evidence>
<proteinExistence type="predicted"/>
<accession>A0A7J6UEY8</accession>
<evidence type="ECO:0000313" key="1">
    <source>
        <dbReference type="EMBL" id="KAF4699216.1"/>
    </source>
</evidence>